<name>A0A6V8MSJ5_9BACT</name>
<evidence type="ECO:0000313" key="1">
    <source>
        <dbReference type="EMBL" id="GFO62951.1"/>
    </source>
</evidence>
<reference evidence="2" key="1">
    <citation type="submission" date="2020-06" db="EMBL/GenBank/DDBJ databases">
        <title>Draft genomic sequecing of Geomonas sp. Red736.</title>
        <authorList>
            <person name="Itoh H."/>
            <person name="Xu Z.X."/>
            <person name="Ushijima N."/>
            <person name="Masuda Y."/>
            <person name="Shiratori Y."/>
            <person name="Senoo K."/>
        </authorList>
    </citation>
    <scope>NUCLEOTIDE SEQUENCE [LARGE SCALE GENOMIC DNA]</scope>
    <source>
        <strain evidence="2">Red736</strain>
    </source>
</reference>
<evidence type="ECO:0000313" key="2">
    <source>
        <dbReference type="Proteomes" id="UP000568888"/>
    </source>
</evidence>
<dbReference type="EMBL" id="BLXY01000001">
    <property type="protein sequence ID" value="GFO62951.1"/>
    <property type="molecule type" value="Genomic_DNA"/>
</dbReference>
<comment type="caution">
    <text evidence="1">The sequence shown here is derived from an EMBL/GenBank/DDBJ whole genome shotgun (WGS) entry which is preliminary data.</text>
</comment>
<proteinExistence type="predicted"/>
<dbReference type="AlphaFoldDB" id="A0A6V8MSJ5"/>
<organism evidence="1 2">
    <name type="scientific">Geomonas paludis</name>
    <dbReference type="NCBI Taxonomy" id="2740185"/>
    <lineage>
        <taxon>Bacteria</taxon>
        <taxon>Pseudomonadati</taxon>
        <taxon>Thermodesulfobacteriota</taxon>
        <taxon>Desulfuromonadia</taxon>
        <taxon>Geobacterales</taxon>
        <taxon>Geobacteraceae</taxon>
        <taxon>Geomonas</taxon>
    </lineage>
</organism>
<sequence length="96" mass="10783">MLVRRKVEVVIQFVLWRKVQFHLGVRIVFGTNAVVVAIQLCQLQLPCRPHSVATGTYRYAPTVASTALLRCRIMPYLAAHYKPCREGTGSARCLSP</sequence>
<dbReference type="Proteomes" id="UP000568888">
    <property type="component" value="Unassembled WGS sequence"/>
</dbReference>
<protein>
    <submittedName>
        <fullName evidence="1">Uncharacterized protein</fullName>
    </submittedName>
</protein>
<gene>
    <name evidence="1" type="ORF">GMPD_08700</name>
</gene>
<accession>A0A6V8MSJ5</accession>